<dbReference type="HOGENOM" id="CLU_2433772_0_0_2"/>
<dbReference type="EMBL" id="KE356560">
    <property type="protein sequence ID" value="ERG93368.1"/>
    <property type="molecule type" value="Genomic_DNA"/>
</dbReference>
<reference evidence="1 2" key="1">
    <citation type="journal article" date="2013" name="PLoS ONE">
        <title>Assembly-driven community genomics of a hypersaline microbial ecosystem.</title>
        <authorList>
            <person name="Podell S."/>
            <person name="Ugalde J.A."/>
            <person name="Narasingarao P."/>
            <person name="Banfield J.F."/>
            <person name="Heidelberg K.B."/>
            <person name="Allen E.E."/>
        </authorList>
    </citation>
    <scope>NUCLEOTIDE SEQUENCE [LARGE SCALE GENOMIC DNA]</scope>
    <source>
        <strain evidence="2">J07HQW1</strain>
    </source>
</reference>
<name>U1N9Z2_9EURY</name>
<protein>
    <submittedName>
        <fullName evidence="1">Uncharacterized protein</fullName>
    </submittedName>
</protein>
<dbReference type="Proteomes" id="UP000030649">
    <property type="component" value="Unassembled WGS sequence"/>
</dbReference>
<proteinExistence type="predicted"/>
<evidence type="ECO:0000313" key="2">
    <source>
        <dbReference type="Proteomes" id="UP000030649"/>
    </source>
</evidence>
<dbReference type="AlphaFoldDB" id="U1N9Z2"/>
<accession>U1N9Z2</accession>
<evidence type="ECO:0000313" key="1">
    <source>
        <dbReference type="EMBL" id="ERG93368.1"/>
    </source>
</evidence>
<gene>
    <name evidence="1" type="ORF">J07HQW1_03429</name>
</gene>
<organism evidence="1 2">
    <name type="scientific">Haloquadratum walsbyi J07HQW1</name>
    <dbReference type="NCBI Taxonomy" id="1238424"/>
    <lineage>
        <taxon>Archaea</taxon>
        <taxon>Methanobacteriati</taxon>
        <taxon>Methanobacteriota</taxon>
        <taxon>Stenosarchaea group</taxon>
        <taxon>Halobacteria</taxon>
        <taxon>Halobacteriales</taxon>
        <taxon>Haloferacaceae</taxon>
        <taxon>Haloquadratum</taxon>
    </lineage>
</organism>
<sequence length="107" mass="11589">MFFVDATPLLVEVVFLAVAGRIRSTVRLPRFVPRVEGFSEFRKNALTGLAVQSLVLRVNLQLIFEVAVVGNLVRFLPDLSGVIVGDVVGLCLTGSQTESENVPEFAG</sequence>